<protein>
    <submittedName>
        <fullName evidence="1">DUF4363 family protein</fullName>
    </submittedName>
</protein>
<dbReference type="AlphaFoldDB" id="A0A9D1GTI6"/>
<sequence>MKRIAISITIIALIFVAGYSAVALIDSGNDRLYGQLELVTDSYRSQSPDVEKNISELERSVADYSKRLGWVVSDELLGEMELSTARLMPMYQSNSDEFLAVCSEIKEYARMILESEKVTWSKIL</sequence>
<evidence type="ECO:0000313" key="1">
    <source>
        <dbReference type="EMBL" id="HIT58802.1"/>
    </source>
</evidence>
<organism evidence="1 2">
    <name type="scientific">Candidatus Faeciplasma pullistercoris</name>
    <dbReference type="NCBI Taxonomy" id="2840800"/>
    <lineage>
        <taxon>Bacteria</taxon>
        <taxon>Bacillati</taxon>
        <taxon>Bacillota</taxon>
        <taxon>Clostridia</taxon>
        <taxon>Eubacteriales</taxon>
        <taxon>Oscillospiraceae</taxon>
        <taxon>Oscillospiraceae incertae sedis</taxon>
        <taxon>Candidatus Faeciplasma</taxon>
    </lineage>
</organism>
<gene>
    <name evidence="1" type="ORF">IAC39_03705</name>
</gene>
<comment type="caution">
    <text evidence="1">The sequence shown here is derived from an EMBL/GenBank/DDBJ whole genome shotgun (WGS) entry which is preliminary data.</text>
</comment>
<reference evidence="1" key="1">
    <citation type="submission" date="2020-10" db="EMBL/GenBank/DDBJ databases">
        <authorList>
            <person name="Gilroy R."/>
        </authorList>
    </citation>
    <scope>NUCLEOTIDE SEQUENCE</scope>
    <source>
        <strain evidence="1">CHK33-4379</strain>
    </source>
</reference>
<dbReference type="EMBL" id="DVLL01000015">
    <property type="protein sequence ID" value="HIT58802.1"/>
    <property type="molecule type" value="Genomic_DNA"/>
</dbReference>
<name>A0A9D1GTI6_9FIRM</name>
<dbReference type="Proteomes" id="UP000824136">
    <property type="component" value="Unassembled WGS sequence"/>
</dbReference>
<reference evidence="1" key="2">
    <citation type="journal article" date="2021" name="PeerJ">
        <title>Extensive microbial diversity within the chicken gut microbiome revealed by metagenomics and culture.</title>
        <authorList>
            <person name="Gilroy R."/>
            <person name="Ravi A."/>
            <person name="Getino M."/>
            <person name="Pursley I."/>
            <person name="Horton D.L."/>
            <person name="Alikhan N.F."/>
            <person name="Baker D."/>
            <person name="Gharbi K."/>
            <person name="Hall N."/>
            <person name="Watson M."/>
            <person name="Adriaenssens E.M."/>
            <person name="Foster-Nyarko E."/>
            <person name="Jarju S."/>
            <person name="Secka A."/>
            <person name="Antonio M."/>
            <person name="Oren A."/>
            <person name="Chaudhuri R.R."/>
            <person name="La Ragione R."/>
            <person name="Hildebrand F."/>
            <person name="Pallen M.J."/>
        </authorList>
    </citation>
    <scope>NUCLEOTIDE SEQUENCE</scope>
    <source>
        <strain evidence="1">CHK33-4379</strain>
    </source>
</reference>
<accession>A0A9D1GTI6</accession>
<proteinExistence type="predicted"/>
<evidence type="ECO:0000313" key="2">
    <source>
        <dbReference type="Proteomes" id="UP000824136"/>
    </source>
</evidence>